<proteinExistence type="predicted"/>
<sequence>MKKKWSVGIFLFNDVEVLDFAGPFEVFSVTTYPDQHVDTPEFNPFLVKLVSETGELVQAYNGLKVQPDYSFDNAPHFDILVIPGGLGAREKEIYNEKVIQWISQRMGNVKLMTSVCTGALLLAKAGLLNGKMATTHWASYDRLEKEFPAVTVKRNVKFVDEGNIVTSGGISAGINMAFHVVKQLLGSEIAQTTAKTMEYDITIE</sequence>
<dbReference type="InterPro" id="IPR052158">
    <property type="entry name" value="INH-QAR"/>
</dbReference>
<dbReference type="EMBL" id="WHOD01000016">
    <property type="protein sequence ID" value="NOU92500.1"/>
    <property type="molecule type" value="Genomic_DNA"/>
</dbReference>
<dbReference type="SUPFAM" id="SSF52317">
    <property type="entry name" value="Class I glutamine amidotransferase-like"/>
    <property type="match status" value="1"/>
</dbReference>
<dbReference type="Proteomes" id="UP000641588">
    <property type="component" value="Unassembled WGS sequence"/>
</dbReference>
<dbReference type="Pfam" id="PF01965">
    <property type="entry name" value="DJ-1_PfpI"/>
    <property type="match status" value="1"/>
</dbReference>
<organism evidence="2 3">
    <name type="scientific">Paenibacillus foliorum</name>
    <dbReference type="NCBI Taxonomy" id="2654974"/>
    <lineage>
        <taxon>Bacteria</taxon>
        <taxon>Bacillati</taxon>
        <taxon>Bacillota</taxon>
        <taxon>Bacilli</taxon>
        <taxon>Bacillales</taxon>
        <taxon>Paenibacillaceae</taxon>
        <taxon>Paenibacillus</taxon>
    </lineage>
</organism>
<gene>
    <name evidence="2" type="ORF">GC093_04525</name>
</gene>
<accession>A0A972JZ91</accession>
<dbReference type="AlphaFoldDB" id="A0A972JZ91"/>
<dbReference type="Gene3D" id="3.40.50.880">
    <property type="match status" value="1"/>
</dbReference>
<evidence type="ECO:0000259" key="1">
    <source>
        <dbReference type="Pfam" id="PF01965"/>
    </source>
</evidence>
<keyword evidence="3" id="KW-1185">Reference proteome</keyword>
<dbReference type="PANTHER" id="PTHR43130">
    <property type="entry name" value="ARAC-FAMILY TRANSCRIPTIONAL REGULATOR"/>
    <property type="match status" value="1"/>
</dbReference>
<dbReference type="GO" id="GO:0006355">
    <property type="term" value="P:regulation of DNA-templated transcription"/>
    <property type="evidence" value="ECO:0007669"/>
    <property type="project" value="TreeGrafter"/>
</dbReference>
<dbReference type="PANTHER" id="PTHR43130:SF14">
    <property type="entry name" value="DJ-1_PFPI DOMAIN-CONTAINING PROTEIN"/>
    <property type="match status" value="1"/>
</dbReference>
<dbReference type="RefSeq" id="WP_171650697.1">
    <property type="nucleotide sequence ID" value="NZ_WHOD01000016.1"/>
</dbReference>
<reference evidence="2" key="1">
    <citation type="submission" date="2019-10" db="EMBL/GenBank/DDBJ databases">
        <title>Description of Paenibacillus glebae sp. nov.</title>
        <authorList>
            <person name="Carlier A."/>
            <person name="Qi S."/>
        </authorList>
    </citation>
    <scope>NUCLEOTIDE SEQUENCE</scope>
    <source>
        <strain evidence="2">LMG 31456</strain>
    </source>
</reference>
<dbReference type="InterPro" id="IPR029062">
    <property type="entry name" value="Class_I_gatase-like"/>
</dbReference>
<evidence type="ECO:0000313" key="3">
    <source>
        <dbReference type="Proteomes" id="UP000641588"/>
    </source>
</evidence>
<comment type="caution">
    <text evidence="2">The sequence shown here is derived from an EMBL/GenBank/DDBJ whole genome shotgun (WGS) entry which is preliminary data.</text>
</comment>
<evidence type="ECO:0000313" key="2">
    <source>
        <dbReference type="EMBL" id="NOU92500.1"/>
    </source>
</evidence>
<feature type="domain" description="DJ-1/PfpI" evidence="1">
    <location>
        <begin position="6"/>
        <end position="183"/>
    </location>
</feature>
<dbReference type="CDD" id="cd03139">
    <property type="entry name" value="GATase1_PfpI_2"/>
    <property type="match status" value="1"/>
</dbReference>
<protein>
    <submittedName>
        <fullName evidence="2">DJ-1/PfpI family protein</fullName>
    </submittedName>
</protein>
<name>A0A972JZ91_9BACL</name>
<dbReference type="InterPro" id="IPR002818">
    <property type="entry name" value="DJ-1/PfpI"/>
</dbReference>